<proteinExistence type="inferred from homology"/>
<comment type="caution">
    <text evidence="13">The sequence shown here is derived from an EMBL/GenBank/DDBJ whole genome shotgun (WGS) entry which is preliminary data.</text>
</comment>
<evidence type="ECO:0000256" key="7">
    <source>
        <dbReference type="ARBA" id="ARBA00022927"/>
    </source>
</evidence>
<dbReference type="Proteomes" id="UP000285961">
    <property type="component" value="Unassembled WGS sequence"/>
</dbReference>
<organism evidence="13 14">
    <name type="scientific">Candidatus Abyssobacteria bacterium SURF_17</name>
    <dbReference type="NCBI Taxonomy" id="2093361"/>
    <lineage>
        <taxon>Bacteria</taxon>
        <taxon>Pseudomonadati</taxon>
        <taxon>Candidatus Hydrogenedentota</taxon>
        <taxon>Candidatus Abyssobacteria</taxon>
    </lineage>
</organism>
<name>A0A419EMY8_9BACT</name>
<dbReference type="InterPro" id="IPR049179">
    <property type="entry name" value="T2SSK_SAM-like_2nd"/>
</dbReference>
<dbReference type="PIRSF" id="PIRSF002786">
    <property type="entry name" value="XcpX"/>
    <property type="match status" value="1"/>
</dbReference>
<evidence type="ECO:0000256" key="5">
    <source>
        <dbReference type="ARBA" id="ARBA00022519"/>
    </source>
</evidence>
<keyword evidence="5" id="KW-0997">Cell inner membrane</keyword>
<evidence type="ECO:0000256" key="1">
    <source>
        <dbReference type="ARBA" id="ARBA00004533"/>
    </source>
</evidence>
<dbReference type="GO" id="GO:0009306">
    <property type="term" value="P:protein secretion"/>
    <property type="evidence" value="ECO:0007669"/>
    <property type="project" value="InterPro"/>
</dbReference>
<evidence type="ECO:0000256" key="4">
    <source>
        <dbReference type="ARBA" id="ARBA00022475"/>
    </source>
</evidence>
<evidence type="ECO:0000256" key="10">
    <source>
        <dbReference type="SAM" id="Phobius"/>
    </source>
</evidence>
<keyword evidence="7" id="KW-0653">Protein transport</keyword>
<dbReference type="Pfam" id="PF03934">
    <property type="entry name" value="T2SSK"/>
    <property type="match status" value="1"/>
</dbReference>
<evidence type="ECO:0000259" key="11">
    <source>
        <dbReference type="Pfam" id="PF03934"/>
    </source>
</evidence>
<dbReference type="Gene3D" id="1.10.40.60">
    <property type="entry name" value="EpsJ-like"/>
    <property type="match status" value="2"/>
</dbReference>
<dbReference type="PANTHER" id="PTHR38831:SF2">
    <property type="entry name" value="TYPE II SECRETION SYSTEM PROTEIN K"/>
    <property type="match status" value="1"/>
</dbReference>
<keyword evidence="4" id="KW-1003">Cell membrane</keyword>
<evidence type="ECO:0000313" key="14">
    <source>
        <dbReference type="Proteomes" id="UP000285961"/>
    </source>
</evidence>
<dbReference type="SUPFAM" id="SSF158544">
    <property type="entry name" value="GspK insert domain-like"/>
    <property type="match status" value="1"/>
</dbReference>
<evidence type="ECO:0000256" key="2">
    <source>
        <dbReference type="ARBA" id="ARBA00007246"/>
    </source>
</evidence>
<dbReference type="InterPro" id="IPR049031">
    <property type="entry name" value="T2SSK_SAM-like_1st"/>
</dbReference>
<evidence type="ECO:0000313" key="13">
    <source>
        <dbReference type="EMBL" id="RJP64058.1"/>
    </source>
</evidence>
<dbReference type="EMBL" id="QZKI01000143">
    <property type="protein sequence ID" value="RJP64058.1"/>
    <property type="molecule type" value="Genomic_DNA"/>
</dbReference>
<keyword evidence="6 10" id="KW-0812">Transmembrane</keyword>
<evidence type="ECO:0000256" key="9">
    <source>
        <dbReference type="ARBA" id="ARBA00023136"/>
    </source>
</evidence>
<comment type="subcellular location">
    <subcellularLocation>
        <location evidence="1">Cell inner membrane</location>
    </subcellularLocation>
</comment>
<gene>
    <name evidence="13" type="ORF">C4532_19735</name>
</gene>
<dbReference type="PANTHER" id="PTHR38831">
    <property type="entry name" value="TYPE II SECRETION SYSTEM PROTEIN K"/>
    <property type="match status" value="1"/>
</dbReference>
<accession>A0A419EMY8</accession>
<dbReference type="Gene3D" id="3.30.1300.30">
    <property type="entry name" value="GSPII I/J protein-like"/>
    <property type="match status" value="1"/>
</dbReference>
<comment type="similarity">
    <text evidence="2">Belongs to the GSP K family.</text>
</comment>
<dbReference type="AlphaFoldDB" id="A0A419EMY8"/>
<keyword evidence="8 10" id="KW-1133">Transmembrane helix</keyword>
<evidence type="ECO:0000256" key="6">
    <source>
        <dbReference type="ARBA" id="ARBA00022692"/>
    </source>
</evidence>
<sequence length="346" mass="38209">MKKCTIIRRIWRRRQQPDERGIALLLTLLVTVILAVVVLEFNYLMRVYATLSGNLVEDLRAEAAALTGVETAKALLLNDALADMKKTAAFDALTEEWASEIKVETSSTATEASISDEMGKLNLNRLVRRPTDEQGTETVNTTMVENVRRLFELLELDPSLVEAVIDWIDTNDQEEPFGAENAYYETLDPPILCKNGPLDSVEELLLIKGFDKTILYGDEEKPGLAKFVTVFGDSQGLVNINTADEKVLAALLNSDSLASSAVSAREAAPFESAQDISSRLSIPDILQKLTTRSSYFLVTSTGRILPESPSPHSVQIRSLLKRAYGEDGVPQGDQITIMTASWKVER</sequence>
<dbReference type="GO" id="GO:0005886">
    <property type="term" value="C:plasma membrane"/>
    <property type="evidence" value="ECO:0007669"/>
    <property type="project" value="UniProtKB-SubCell"/>
</dbReference>
<evidence type="ECO:0000256" key="3">
    <source>
        <dbReference type="ARBA" id="ARBA00022448"/>
    </source>
</evidence>
<dbReference type="Pfam" id="PF21687">
    <property type="entry name" value="T2SSK_1st"/>
    <property type="match status" value="1"/>
</dbReference>
<feature type="domain" description="T2SS protein K first SAM-like" evidence="12">
    <location>
        <begin position="119"/>
        <end position="214"/>
    </location>
</feature>
<dbReference type="NCBIfam" id="NF037980">
    <property type="entry name" value="T2SS_GspK"/>
    <property type="match status" value="1"/>
</dbReference>
<evidence type="ECO:0000259" key="12">
    <source>
        <dbReference type="Pfam" id="PF21687"/>
    </source>
</evidence>
<reference evidence="13 14" key="1">
    <citation type="journal article" date="2017" name="ISME J.">
        <title>Energy and carbon metabolisms in a deep terrestrial subsurface fluid microbial community.</title>
        <authorList>
            <person name="Momper L."/>
            <person name="Jungbluth S.P."/>
            <person name="Lee M.D."/>
            <person name="Amend J.P."/>
        </authorList>
    </citation>
    <scope>NUCLEOTIDE SEQUENCE [LARGE SCALE GENOMIC DNA]</scope>
    <source>
        <strain evidence="13">SURF_17</strain>
    </source>
</reference>
<keyword evidence="9 10" id="KW-0472">Membrane</keyword>
<keyword evidence="3" id="KW-0813">Transport</keyword>
<feature type="domain" description="T2SS protein K second SAM-like" evidence="11">
    <location>
        <begin position="238"/>
        <end position="288"/>
    </location>
</feature>
<evidence type="ECO:0000256" key="8">
    <source>
        <dbReference type="ARBA" id="ARBA00022989"/>
    </source>
</evidence>
<dbReference type="InterPro" id="IPR038072">
    <property type="entry name" value="GspK_central_sf"/>
</dbReference>
<dbReference type="InterPro" id="IPR005628">
    <property type="entry name" value="GspK"/>
</dbReference>
<protein>
    <submittedName>
        <fullName evidence="13">General secretion pathway protein GspK</fullName>
    </submittedName>
</protein>
<feature type="transmembrane region" description="Helical" evidence="10">
    <location>
        <begin position="21"/>
        <end position="45"/>
    </location>
</feature>